<organism evidence="2 3">
    <name type="scientific">Ancylostoma caninum</name>
    <name type="common">Dog hookworm</name>
    <dbReference type="NCBI Taxonomy" id="29170"/>
    <lineage>
        <taxon>Eukaryota</taxon>
        <taxon>Metazoa</taxon>
        <taxon>Ecdysozoa</taxon>
        <taxon>Nematoda</taxon>
        <taxon>Chromadorea</taxon>
        <taxon>Rhabditida</taxon>
        <taxon>Rhabditina</taxon>
        <taxon>Rhabditomorpha</taxon>
        <taxon>Strongyloidea</taxon>
        <taxon>Ancylostomatidae</taxon>
        <taxon>Ancylostomatinae</taxon>
        <taxon>Ancylostoma</taxon>
    </lineage>
</organism>
<dbReference type="AlphaFoldDB" id="A0A368G5K4"/>
<accession>A0A368G5K4</accession>
<protein>
    <recommendedName>
        <fullName evidence="1">Tc1-like transposase DDE domain-containing protein</fullName>
    </recommendedName>
</protein>
<dbReference type="NCBIfam" id="NF033545">
    <property type="entry name" value="transpos_IS630"/>
    <property type="match status" value="1"/>
</dbReference>
<dbReference type="STRING" id="29170.A0A368G5K4"/>
<dbReference type="InterPro" id="IPR052338">
    <property type="entry name" value="Transposase_5"/>
</dbReference>
<dbReference type="OrthoDB" id="106945at2759"/>
<proteinExistence type="predicted"/>
<dbReference type="EMBL" id="JOJR01000324">
    <property type="protein sequence ID" value="RCN39703.1"/>
    <property type="molecule type" value="Genomic_DNA"/>
</dbReference>
<gene>
    <name evidence="2" type="ORF">ANCCAN_14363</name>
</gene>
<feature type="domain" description="Tc1-like transposase DDE" evidence="1">
    <location>
        <begin position="92"/>
        <end position="239"/>
    </location>
</feature>
<reference evidence="2 3" key="1">
    <citation type="submission" date="2014-10" db="EMBL/GenBank/DDBJ databases">
        <title>Draft genome of the hookworm Ancylostoma caninum.</title>
        <authorList>
            <person name="Mitreva M."/>
        </authorList>
    </citation>
    <scope>NUCLEOTIDE SEQUENCE [LARGE SCALE GENOMIC DNA]</scope>
    <source>
        <strain evidence="2 3">Baltimore</strain>
    </source>
</reference>
<comment type="caution">
    <text evidence="2">The sequence shown here is derived from an EMBL/GenBank/DDBJ whole genome shotgun (WGS) entry which is preliminary data.</text>
</comment>
<dbReference type="Gene3D" id="3.30.420.10">
    <property type="entry name" value="Ribonuclease H-like superfamily/Ribonuclease H"/>
    <property type="match status" value="1"/>
</dbReference>
<dbReference type="Pfam" id="PF13358">
    <property type="entry name" value="DDE_3"/>
    <property type="match status" value="1"/>
</dbReference>
<dbReference type="PANTHER" id="PTHR23022">
    <property type="entry name" value="TRANSPOSABLE ELEMENT-RELATED"/>
    <property type="match status" value="1"/>
</dbReference>
<keyword evidence="3" id="KW-1185">Reference proteome</keyword>
<evidence type="ECO:0000259" key="1">
    <source>
        <dbReference type="Pfam" id="PF13358"/>
    </source>
</evidence>
<dbReference type="InterPro" id="IPR047655">
    <property type="entry name" value="Transpos_IS630-like"/>
</dbReference>
<dbReference type="GO" id="GO:0003676">
    <property type="term" value="F:nucleic acid binding"/>
    <property type="evidence" value="ECO:0007669"/>
    <property type="project" value="InterPro"/>
</dbReference>
<sequence length="286" mass="33332">MYILFEANIEVIKNEIRKSYREGSSATAAEISRRLRARRIRVGTTQIKFWRDRLGFKRASTKYCQVIREENKAKRLEFCEDMIARRERFLDCIFTDESTFQLGCSTKYCYIEEGSETARLRSRAKHPGKLHVWGGISSRGTTDLATFNGSVRMDSKLYCEILEDCYLDSSNKAFNGISKLVQDNASSHKRVYTTRRLHQWGVKEVNWPAESPDLNPIELVWGSMKSSIRRQHLRTLGELETAIRDYWRQLTPDVCRVYIEGIQWRMPLVVSARGGNIIEKKILMEK</sequence>
<dbReference type="InterPro" id="IPR038717">
    <property type="entry name" value="Tc1-like_DDE_dom"/>
</dbReference>
<evidence type="ECO:0000313" key="3">
    <source>
        <dbReference type="Proteomes" id="UP000252519"/>
    </source>
</evidence>
<name>A0A368G5K4_ANCCA</name>
<dbReference type="Proteomes" id="UP000252519">
    <property type="component" value="Unassembled WGS sequence"/>
</dbReference>
<dbReference type="PANTHER" id="PTHR23022:SF134">
    <property type="entry name" value="TRANSPOSABLE ELEMENT TC1 TRANSPOSASE"/>
    <property type="match status" value="1"/>
</dbReference>
<evidence type="ECO:0000313" key="2">
    <source>
        <dbReference type="EMBL" id="RCN39703.1"/>
    </source>
</evidence>
<dbReference type="InterPro" id="IPR036397">
    <property type="entry name" value="RNaseH_sf"/>
</dbReference>